<protein>
    <recommendedName>
        <fullName evidence="4">DUF3472 domain-containing protein</fullName>
    </recommendedName>
</protein>
<evidence type="ECO:0000313" key="3">
    <source>
        <dbReference type="Proteomes" id="UP000321291"/>
    </source>
</evidence>
<feature type="signal peptide" evidence="1">
    <location>
        <begin position="1"/>
        <end position="35"/>
    </location>
</feature>
<keyword evidence="3" id="KW-1185">Reference proteome</keyword>
<evidence type="ECO:0000256" key="1">
    <source>
        <dbReference type="SAM" id="SignalP"/>
    </source>
</evidence>
<sequence length="323" mass="35651">MQKTCLSKNGKQRITCLIGCFILLSCLSAGTLLLAQTPKSVTNLSVTPVYYSPGGTYSDWYFPNDQTYNSLEWTFIPVQDPPESLAKAGLLHYYAYNFGLQNATGAVGRGYAGFQTNGIFKNKQKGKVINFSIWGSNGGKSPAWVNKSNGESGGFQIMMPYKWVVGHHYRFELKAGPSGQDEKGKWWGLYITDLNTKKKDFVGEQRVPAIINGKSSTQWSPHTSMFGEDLHWWQSLNGNVKFTDPSSFQPSAMACVDITADGGKIRPVSFHNHTNSGEPVTADNGFKSVSAQVTLYHNDSTFDVQHNLGHWEKPAPNIIGSSK</sequence>
<gene>
    <name evidence="2" type="ORF">FSB73_19780</name>
</gene>
<reference evidence="2 3" key="1">
    <citation type="journal article" date="2017" name="Int. J. Syst. Evol. Microbiol.">
        <title>Arachidicoccus ginsenosidivorans sp. nov., with ginsenoside-converting activity isolated from ginseng cultivating soil.</title>
        <authorList>
            <person name="Siddiqi M.Z."/>
            <person name="Aslam Z."/>
            <person name="Im W.T."/>
        </authorList>
    </citation>
    <scope>NUCLEOTIDE SEQUENCE [LARGE SCALE GENOMIC DNA]</scope>
    <source>
        <strain evidence="2 3">Gsoil 809</strain>
    </source>
</reference>
<dbReference type="AlphaFoldDB" id="A0A5B8VTU5"/>
<dbReference type="InterPro" id="IPR021862">
    <property type="entry name" value="DUF3472"/>
</dbReference>
<proteinExistence type="predicted"/>
<dbReference type="Proteomes" id="UP000321291">
    <property type="component" value="Chromosome"/>
</dbReference>
<evidence type="ECO:0000313" key="2">
    <source>
        <dbReference type="EMBL" id="QEC73568.1"/>
    </source>
</evidence>
<dbReference type="KEGG" id="agi:FSB73_19780"/>
<evidence type="ECO:0008006" key="4">
    <source>
        <dbReference type="Google" id="ProtNLM"/>
    </source>
</evidence>
<dbReference type="OrthoDB" id="636828at2"/>
<dbReference type="PROSITE" id="PS51257">
    <property type="entry name" value="PROKAR_LIPOPROTEIN"/>
    <property type="match status" value="1"/>
</dbReference>
<dbReference type="RefSeq" id="WP_146786212.1">
    <property type="nucleotide sequence ID" value="NZ_CP042434.1"/>
</dbReference>
<dbReference type="Pfam" id="PF11958">
    <property type="entry name" value="DUF3472"/>
    <property type="match status" value="1"/>
</dbReference>
<keyword evidence="1" id="KW-0732">Signal</keyword>
<organism evidence="2 3">
    <name type="scientific">Arachidicoccus ginsenosidivorans</name>
    <dbReference type="NCBI Taxonomy" id="496057"/>
    <lineage>
        <taxon>Bacteria</taxon>
        <taxon>Pseudomonadati</taxon>
        <taxon>Bacteroidota</taxon>
        <taxon>Chitinophagia</taxon>
        <taxon>Chitinophagales</taxon>
        <taxon>Chitinophagaceae</taxon>
        <taxon>Arachidicoccus</taxon>
    </lineage>
</organism>
<name>A0A5B8VTU5_9BACT</name>
<dbReference type="EMBL" id="CP042434">
    <property type="protein sequence ID" value="QEC73568.1"/>
    <property type="molecule type" value="Genomic_DNA"/>
</dbReference>
<feature type="chain" id="PRO_5023086020" description="DUF3472 domain-containing protein" evidence="1">
    <location>
        <begin position="36"/>
        <end position="323"/>
    </location>
</feature>
<accession>A0A5B8VTU5</accession>